<feature type="domain" description="Methyl-accepting transducer" evidence="3">
    <location>
        <begin position="7"/>
        <end position="246"/>
    </location>
</feature>
<evidence type="ECO:0000313" key="4">
    <source>
        <dbReference type="EMBL" id="KJV10506.1"/>
    </source>
</evidence>
<name>A0A0F3IUX4_9PROT</name>
<evidence type="ECO:0000256" key="2">
    <source>
        <dbReference type="PROSITE-ProRule" id="PRU00284"/>
    </source>
</evidence>
<evidence type="ECO:0000259" key="3">
    <source>
        <dbReference type="PROSITE" id="PS50111"/>
    </source>
</evidence>
<dbReference type="PANTHER" id="PTHR32089">
    <property type="entry name" value="METHYL-ACCEPTING CHEMOTAXIS PROTEIN MCPB"/>
    <property type="match status" value="1"/>
</dbReference>
<dbReference type="GO" id="GO:0007165">
    <property type="term" value="P:signal transduction"/>
    <property type="evidence" value="ECO:0007669"/>
    <property type="project" value="UniProtKB-KW"/>
</dbReference>
<dbReference type="Pfam" id="PF00015">
    <property type="entry name" value="MCPsignal"/>
    <property type="match status" value="1"/>
</dbReference>
<dbReference type="GO" id="GO:0016020">
    <property type="term" value="C:membrane"/>
    <property type="evidence" value="ECO:0007669"/>
    <property type="project" value="InterPro"/>
</dbReference>
<comment type="caution">
    <text evidence="4">The sequence shown here is derived from an EMBL/GenBank/DDBJ whole genome shotgun (WGS) entry which is preliminary data.</text>
</comment>
<dbReference type="PROSITE" id="PS50111">
    <property type="entry name" value="CHEMOTAXIS_TRANSDUC_2"/>
    <property type="match status" value="1"/>
</dbReference>
<dbReference type="AlphaFoldDB" id="A0A0F3IUX4"/>
<dbReference type="Proteomes" id="UP000033774">
    <property type="component" value="Unassembled WGS sequence"/>
</dbReference>
<evidence type="ECO:0000256" key="1">
    <source>
        <dbReference type="ARBA" id="ARBA00023224"/>
    </source>
</evidence>
<dbReference type="SUPFAM" id="SSF58104">
    <property type="entry name" value="Methyl-accepting chemotaxis protein (MCP) signaling domain"/>
    <property type="match status" value="1"/>
</dbReference>
<evidence type="ECO:0000313" key="5">
    <source>
        <dbReference type="Proteomes" id="UP000033774"/>
    </source>
</evidence>
<dbReference type="Gene3D" id="1.10.287.950">
    <property type="entry name" value="Methyl-accepting chemotaxis protein"/>
    <property type="match status" value="1"/>
</dbReference>
<keyword evidence="5" id="KW-1185">Reference proteome</keyword>
<proteinExistence type="predicted"/>
<dbReference type="EMBL" id="LAJY01000087">
    <property type="protein sequence ID" value="KJV10506.1"/>
    <property type="molecule type" value="Genomic_DNA"/>
</dbReference>
<dbReference type="InterPro" id="IPR004089">
    <property type="entry name" value="MCPsignal_dom"/>
</dbReference>
<dbReference type="SMART" id="SM00283">
    <property type="entry name" value="MA"/>
    <property type="match status" value="1"/>
</dbReference>
<organism evidence="4 5">
    <name type="scientific">Elstera litoralis</name>
    <dbReference type="NCBI Taxonomy" id="552518"/>
    <lineage>
        <taxon>Bacteria</taxon>
        <taxon>Pseudomonadati</taxon>
        <taxon>Pseudomonadota</taxon>
        <taxon>Alphaproteobacteria</taxon>
        <taxon>Rhodospirillales</taxon>
        <taxon>Rhodospirillaceae</taxon>
        <taxon>Elstera</taxon>
    </lineage>
</organism>
<gene>
    <name evidence="4" type="ORF">VZ95_04430</name>
</gene>
<accession>A0A0F3IUX4</accession>
<protein>
    <recommendedName>
        <fullName evidence="3">Methyl-accepting transducer domain-containing protein</fullName>
    </recommendedName>
</protein>
<dbReference type="PANTHER" id="PTHR32089:SF112">
    <property type="entry name" value="LYSOZYME-LIKE PROTEIN-RELATED"/>
    <property type="match status" value="1"/>
</dbReference>
<reference evidence="4 5" key="1">
    <citation type="submission" date="2015-03" db="EMBL/GenBank/DDBJ databases">
        <title>Draft genome sequence of Elstera litoralis.</title>
        <authorList>
            <person name="Rahalkar M.C."/>
            <person name="Dhakephalkar P.K."/>
            <person name="Pore S.D."/>
            <person name="Arora P."/>
            <person name="Kapse N.G."/>
            <person name="Pandit P.S."/>
        </authorList>
    </citation>
    <scope>NUCLEOTIDE SEQUENCE [LARGE SCALE GENOMIC DNA]</scope>
    <source>
        <strain evidence="4 5">Dia-1</strain>
    </source>
</reference>
<sequence>MKALAERAGSLGTQAADMAGRSDDIAEQIHTQADALARMRDQVHGMADSNRQILTDAGTAETIIQTTHHRMTQAQIAIKAALEDVLSLTDGISRIEQRLPGLELSLGQVARVSSDIERIARQTNLLALNATIEAARAGEAGRGFAVVAGEVKTLSRQTAEAVIEIQRTLADLTGQIRDLISESGEASGRAAAAREGSGQIGGAVRDIDEACTNIEQTETTVGKIAAHSRQNQTACDTLVTGITDLSRAGDAMRSSIVEVTHGTQSVLKLSEDLIELTAEAGVDTVDTPYIRAAQKIAAEISERFTAGITAGKVSLDALMDEAYQPMPSTNPAKYTTRAMSFYEASLADILEAGAQLTPKTILSVATDRKGYLPVHNRRFSQPHRADDAEWNGQNSRHRIMMTDRTAQAGLASTKPFLVQTYRRRLGSKVELLKDVSVPVFIQGRRWGVLRICYTP</sequence>
<keyword evidence="1 2" id="KW-0807">Transducer</keyword>